<accession>A0A3N4IK16</accession>
<proteinExistence type="predicted"/>
<dbReference type="AlphaFoldDB" id="A0A3N4IK16"/>
<keyword evidence="3" id="KW-1185">Reference proteome</keyword>
<name>A0A3N4IK16_ASCIM</name>
<feature type="compositionally biased region" description="Pro residues" evidence="1">
    <location>
        <begin position="58"/>
        <end position="67"/>
    </location>
</feature>
<feature type="region of interest" description="Disordered" evidence="1">
    <location>
        <begin position="47"/>
        <end position="76"/>
    </location>
</feature>
<sequence>MDLPHFVHHGFGFCAKLESPRRRGGAEPTDLPPSFLDSIDCARVRPPVESRRNSLPPRVVPYPPLPSPYRAEPDPT</sequence>
<feature type="region of interest" description="Disordered" evidence="1">
    <location>
        <begin position="19"/>
        <end position="38"/>
    </location>
</feature>
<organism evidence="2 3">
    <name type="scientific">Ascobolus immersus RN42</name>
    <dbReference type="NCBI Taxonomy" id="1160509"/>
    <lineage>
        <taxon>Eukaryota</taxon>
        <taxon>Fungi</taxon>
        <taxon>Dikarya</taxon>
        <taxon>Ascomycota</taxon>
        <taxon>Pezizomycotina</taxon>
        <taxon>Pezizomycetes</taxon>
        <taxon>Pezizales</taxon>
        <taxon>Ascobolaceae</taxon>
        <taxon>Ascobolus</taxon>
    </lineage>
</organism>
<protein>
    <submittedName>
        <fullName evidence="2">Uncharacterized protein</fullName>
    </submittedName>
</protein>
<dbReference type="Proteomes" id="UP000275078">
    <property type="component" value="Unassembled WGS sequence"/>
</dbReference>
<dbReference type="EMBL" id="ML119650">
    <property type="protein sequence ID" value="RPA86179.1"/>
    <property type="molecule type" value="Genomic_DNA"/>
</dbReference>
<evidence type="ECO:0000313" key="3">
    <source>
        <dbReference type="Proteomes" id="UP000275078"/>
    </source>
</evidence>
<evidence type="ECO:0000313" key="2">
    <source>
        <dbReference type="EMBL" id="RPA86179.1"/>
    </source>
</evidence>
<gene>
    <name evidence="2" type="ORF">BJ508DRAFT_147315</name>
</gene>
<evidence type="ECO:0000256" key="1">
    <source>
        <dbReference type="SAM" id="MobiDB-lite"/>
    </source>
</evidence>
<reference evidence="2 3" key="1">
    <citation type="journal article" date="2018" name="Nat. Ecol. Evol.">
        <title>Pezizomycetes genomes reveal the molecular basis of ectomycorrhizal truffle lifestyle.</title>
        <authorList>
            <person name="Murat C."/>
            <person name="Payen T."/>
            <person name="Noel B."/>
            <person name="Kuo A."/>
            <person name="Morin E."/>
            <person name="Chen J."/>
            <person name="Kohler A."/>
            <person name="Krizsan K."/>
            <person name="Balestrini R."/>
            <person name="Da Silva C."/>
            <person name="Montanini B."/>
            <person name="Hainaut M."/>
            <person name="Levati E."/>
            <person name="Barry K.W."/>
            <person name="Belfiori B."/>
            <person name="Cichocki N."/>
            <person name="Clum A."/>
            <person name="Dockter R.B."/>
            <person name="Fauchery L."/>
            <person name="Guy J."/>
            <person name="Iotti M."/>
            <person name="Le Tacon F."/>
            <person name="Lindquist E.A."/>
            <person name="Lipzen A."/>
            <person name="Malagnac F."/>
            <person name="Mello A."/>
            <person name="Molinier V."/>
            <person name="Miyauchi S."/>
            <person name="Poulain J."/>
            <person name="Riccioni C."/>
            <person name="Rubini A."/>
            <person name="Sitrit Y."/>
            <person name="Splivallo R."/>
            <person name="Traeger S."/>
            <person name="Wang M."/>
            <person name="Zifcakova L."/>
            <person name="Wipf D."/>
            <person name="Zambonelli A."/>
            <person name="Paolocci F."/>
            <person name="Nowrousian M."/>
            <person name="Ottonello S."/>
            <person name="Baldrian P."/>
            <person name="Spatafora J.W."/>
            <person name="Henrissat B."/>
            <person name="Nagy L.G."/>
            <person name="Aury J.M."/>
            <person name="Wincker P."/>
            <person name="Grigoriev I.V."/>
            <person name="Bonfante P."/>
            <person name="Martin F.M."/>
        </authorList>
    </citation>
    <scope>NUCLEOTIDE SEQUENCE [LARGE SCALE GENOMIC DNA]</scope>
    <source>
        <strain evidence="2 3">RN42</strain>
    </source>
</reference>